<protein>
    <submittedName>
        <fullName evidence="1">Uncharacterized protein</fullName>
    </submittedName>
</protein>
<reference evidence="1" key="1">
    <citation type="submission" date="2020-09" db="EMBL/GenBank/DDBJ databases">
        <title>Genome-Enabled Discovery of Anthraquinone Biosynthesis in Senna tora.</title>
        <authorList>
            <person name="Kang S.-H."/>
            <person name="Pandey R.P."/>
            <person name="Lee C.-M."/>
            <person name="Sim J.-S."/>
            <person name="Jeong J.-T."/>
            <person name="Choi B.-S."/>
            <person name="Jung M."/>
            <person name="Ginzburg D."/>
            <person name="Zhao K."/>
            <person name="Won S.Y."/>
            <person name="Oh T.-J."/>
            <person name="Yu Y."/>
            <person name="Kim N.-H."/>
            <person name="Lee O.R."/>
            <person name="Lee T.-H."/>
            <person name="Bashyal P."/>
            <person name="Kim T.-S."/>
            <person name="Lee W.-H."/>
            <person name="Kawkins C."/>
            <person name="Kim C.-K."/>
            <person name="Kim J.S."/>
            <person name="Ahn B.O."/>
            <person name="Rhee S.Y."/>
            <person name="Sohng J.K."/>
        </authorList>
    </citation>
    <scope>NUCLEOTIDE SEQUENCE</scope>
    <source>
        <tissue evidence="1">Leaf</tissue>
    </source>
</reference>
<evidence type="ECO:0000313" key="1">
    <source>
        <dbReference type="EMBL" id="KAF7840512.1"/>
    </source>
</evidence>
<name>A0A835CIN3_9FABA</name>
<dbReference type="AlphaFoldDB" id="A0A835CIN3"/>
<dbReference type="EMBL" id="JAAIUW010000002">
    <property type="protein sequence ID" value="KAF7840512.1"/>
    <property type="molecule type" value="Genomic_DNA"/>
</dbReference>
<sequence length="64" mass="7195">MGVVEVVEKAERKLGVSEYYTIVKVKTLEGEEAQKVYAIPKQEEKWVESGHVRVLMESKASAIS</sequence>
<evidence type="ECO:0000313" key="2">
    <source>
        <dbReference type="Proteomes" id="UP000634136"/>
    </source>
</evidence>
<keyword evidence="2" id="KW-1185">Reference proteome</keyword>
<proteinExistence type="predicted"/>
<comment type="caution">
    <text evidence="1">The sequence shown here is derived from an EMBL/GenBank/DDBJ whole genome shotgun (WGS) entry which is preliminary data.</text>
</comment>
<accession>A0A835CIN3</accession>
<organism evidence="1 2">
    <name type="scientific">Senna tora</name>
    <dbReference type="NCBI Taxonomy" id="362788"/>
    <lineage>
        <taxon>Eukaryota</taxon>
        <taxon>Viridiplantae</taxon>
        <taxon>Streptophyta</taxon>
        <taxon>Embryophyta</taxon>
        <taxon>Tracheophyta</taxon>
        <taxon>Spermatophyta</taxon>
        <taxon>Magnoliopsida</taxon>
        <taxon>eudicotyledons</taxon>
        <taxon>Gunneridae</taxon>
        <taxon>Pentapetalae</taxon>
        <taxon>rosids</taxon>
        <taxon>fabids</taxon>
        <taxon>Fabales</taxon>
        <taxon>Fabaceae</taxon>
        <taxon>Caesalpinioideae</taxon>
        <taxon>Cassia clade</taxon>
        <taxon>Senna</taxon>
    </lineage>
</organism>
<dbReference type="Proteomes" id="UP000634136">
    <property type="component" value="Unassembled WGS sequence"/>
</dbReference>
<gene>
    <name evidence="1" type="ORF">G2W53_002810</name>
</gene>